<evidence type="ECO:0000313" key="2">
    <source>
        <dbReference type="EMBL" id="QHS83565.1"/>
    </source>
</evidence>
<dbReference type="AlphaFoldDB" id="A0A6C0AWD5"/>
<sequence length="146" mass="17085">MSINEEFKNSDISTPFLADISNIIIEFKKFDTLPKKITNNNKEIAVLQGEISKINNIGVKNPFEFLKETNNLDLKKKKENTIRNETNDMKDELKNLSETIKDKLTQAYENEKSRIEADNAIAKAKREEKKWKISRFLRKCLYRKTA</sequence>
<reference evidence="2" key="1">
    <citation type="journal article" date="2020" name="Nature">
        <title>Giant virus diversity and host interactions through global metagenomics.</title>
        <authorList>
            <person name="Schulz F."/>
            <person name="Roux S."/>
            <person name="Paez-Espino D."/>
            <person name="Jungbluth S."/>
            <person name="Walsh D.A."/>
            <person name="Denef V.J."/>
            <person name="McMahon K.D."/>
            <person name="Konstantinidis K.T."/>
            <person name="Eloe-Fadrosh E.A."/>
            <person name="Kyrpides N.C."/>
            <person name="Woyke T."/>
        </authorList>
    </citation>
    <scope>NUCLEOTIDE SEQUENCE</scope>
    <source>
        <strain evidence="2">GVMAG-S-ERX555961-36</strain>
    </source>
</reference>
<dbReference type="EMBL" id="MN738760">
    <property type="protein sequence ID" value="QHS83565.1"/>
    <property type="molecule type" value="Genomic_DNA"/>
</dbReference>
<feature type="coiled-coil region" evidence="1">
    <location>
        <begin position="75"/>
        <end position="130"/>
    </location>
</feature>
<protein>
    <submittedName>
        <fullName evidence="2">Uncharacterized protein</fullName>
    </submittedName>
</protein>
<accession>A0A6C0AWD5</accession>
<proteinExistence type="predicted"/>
<name>A0A6C0AWD5_9ZZZZ</name>
<keyword evidence="1" id="KW-0175">Coiled coil</keyword>
<evidence type="ECO:0000256" key="1">
    <source>
        <dbReference type="SAM" id="Coils"/>
    </source>
</evidence>
<organism evidence="2">
    <name type="scientific">viral metagenome</name>
    <dbReference type="NCBI Taxonomy" id="1070528"/>
    <lineage>
        <taxon>unclassified sequences</taxon>
        <taxon>metagenomes</taxon>
        <taxon>organismal metagenomes</taxon>
    </lineage>
</organism>